<dbReference type="AlphaFoldDB" id="A0A420EG38"/>
<dbReference type="GO" id="GO:0071973">
    <property type="term" value="P:bacterial-type flagellum-dependent cell motility"/>
    <property type="evidence" value="ECO:0007669"/>
    <property type="project" value="TreeGrafter"/>
</dbReference>
<evidence type="ECO:0000313" key="13">
    <source>
        <dbReference type="EMBL" id="RKF19630.1"/>
    </source>
</evidence>
<gene>
    <name evidence="13" type="primary">flgJ</name>
    <name evidence="13" type="ORF">DBZ36_03960</name>
</gene>
<dbReference type="PANTHER" id="PTHR33308:SF9">
    <property type="entry name" value="PEPTIDOGLYCAN HYDROLASE FLGJ"/>
    <property type="match status" value="1"/>
</dbReference>
<dbReference type="Pfam" id="PF01832">
    <property type="entry name" value="Glucosaminidase"/>
    <property type="match status" value="1"/>
</dbReference>
<evidence type="ECO:0000256" key="11">
    <source>
        <dbReference type="ARBA" id="ARBA00030835"/>
    </source>
</evidence>
<comment type="caution">
    <text evidence="13">The sequence shown here is derived from an EMBL/GenBank/DDBJ whole genome shotgun (WGS) entry which is preliminary data.</text>
</comment>
<dbReference type="PRINTS" id="PR01002">
    <property type="entry name" value="FLGFLGJ"/>
</dbReference>
<proteinExistence type="inferred from homology"/>
<keyword evidence="7" id="KW-1005">Bacterial flagellum biogenesis</keyword>
<dbReference type="EMBL" id="RAQO01000004">
    <property type="protein sequence ID" value="RKF19630.1"/>
    <property type="molecule type" value="Genomic_DNA"/>
</dbReference>
<dbReference type="Gene3D" id="1.10.530.10">
    <property type="match status" value="1"/>
</dbReference>
<dbReference type="GO" id="GO:0016798">
    <property type="term" value="F:hydrolase activity, acting on glycosyl bonds"/>
    <property type="evidence" value="ECO:0007669"/>
    <property type="project" value="UniProtKB-KW"/>
</dbReference>
<name>A0A420EG38_9ALTE</name>
<keyword evidence="14" id="KW-1185">Reference proteome</keyword>
<dbReference type="SMART" id="SM00047">
    <property type="entry name" value="LYZ2"/>
    <property type="match status" value="1"/>
</dbReference>
<comment type="subcellular location">
    <subcellularLocation>
        <location evidence="2">Periplasm</location>
    </subcellularLocation>
</comment>
<evidence type="ECO:0000256" key="8">
    <source>
        <dbReference type="ARBA" id="ARBA00022801"/>
    </source>
</evidence>
<keyword evidence="13" id="KW-0966">Cell projection</keyword>
<feature type="domain" description="Mannosyl-glycoprotein endo-beta-N-acetylglucosamidase-like" evidence="12">
    <location>
        <begin position="198"/>
        <end position="356"/>
    </location>
</feature>
<evidence type="ECO:0000256" key="5">
    <source>
        <dbReference type="ARBA" id="ARBA00013433"/>
    </source>
</evidence>
<keyword evidence="8 13" id="KW-0378">Hydrolase</keyword>
<evidence type="ECO:0000256" key="4">
    <source>
        <dbReference type="ARBA" id="ARBA00007974"/>
    </source>
</evidence>
<dbReference type="OrthoDB" id="289937at2"/>
<dbReference type="PANTHER" id="PTHR33308">
    <property type="entry name" value="PEPTIDOGLYCAN HYDROLASE FLGJ"/>
    <property type="match status" value="1"/>
</dbReference>
<dbReference type="InterPro" id="IPR002901">
    <property type="entry name" value="MGlyc_endo_b_GlcNAc-like_dom"/>
</dbReference>
<accession>A0A420EG38</accession>
<evidence type="ECO:0000313" key="14">
    <source>
        <dbReference type="Proteomes" id="UP000286482"/>
    </source>
</evidence>
<dbReference type="InterPro" id="IPR019301">
    <property type="entry name" value="Flagellar_prot_FlgJ_N"/>
</dbReference>
<dbReference type="Proteomes" id="UP000286482">
    <property type="component" value="Unassembled WGS sequence"/>
</dbReference>
<dbReference type="GO" id="GO:0004040">
    <property type="term" value="F:amidase activity"/>
    <property type="evidence" value="ECO:0007669"/>
    <property type="project" value="InterPro"/>
</dbReference>
<reference evidence="13 14" key="1">
    <citation type="submission" date="2018-09" db="EMBL/GenBank/DDBJ databases">
        <authorList>
            <person name="Wang Z."/>
        </authorList>
    </citation>
    <scope>NUCLEOTIDE SEQUENCE [LARGE SCALE GENOMIC DNA]</scope>
    <source>
        <strain evidence="13 14">ALS 81</strain>
    </source>
</reference>
<comment type="function">
    <text evidence="1">Flagellum-specific muramidase which hydrolyzes the peptidoglycan layer to assemble the rod structure in the periplasmic space.</text>
</comment>
<dbReference type="InterPro" id="IPR013377">
    <property type="entry name" value="FlgJ"/>
</dbReference>
<evidence type="ECO:0000259" key="12">
    <source>
        <dbReference type="SMART" id="SM00047"/>
    </source>
</evidence>
<protein>
    <recommendedName>
        <fullName evidence="5">Peptidoglycan hydrolase FlgJ</fullName>
    </recommendedName>
    <alternativeName>
        <fullName evidence="11">Muramidase FlgJ</fullName>
    </alternativeName>
</protein>
<dbReference type="GO" id="GO:0042597">
    <property type="term" value="C:periplasmic space"/>
    <property type="evidence" value="ECO:0007669"/>
    <property type="project" value="UniProtKB-SubCell"/>
</dbReference>
<dbReference type="RefSeq" id="WP_120353635.1">
    <property type="nucleotide sequence ID" value="NZ_RAQO01000004.1"/>
</dbReference>
<keyword evidence="13" id="KW-0282">Flagellum</keyword>
<dbReference type="Pfam" id="PF10135">
    <property type="entry name" value="Rod-binding"/>
    <property type="match status" value="1"/>
</dbReference>
<evidence type="ECO:0000256" key="7">
    <source>
        <dbReference type="ARBA" id="ARBA00022795"/>
    </source>
</evidence>
<evidence type="ECO:0000256" key="9">
    <source>
        <dbReference type="ARBA" id="ARBA00023295"/>
    </source>
</evidence>
<organism evidence="13 14">
    <name type="scientific">Alginatibacterium sediminis</name>
    <dbReference type="NCBI Taxonomy" id="2164068"/>
    <lineage>
        <taxon>Bacteria</taxon>
        <taxon>Pseudomonadati</taxon>
        <taxon>Pseudomonadota</taxon>
        <taxon>Gammaproteobacteria</taxon>
        <taxon>Alteromonadales</taxon>
        <taxon>Alteromonadaceae</taxon>
        <taxon>Alginatibacterium</taxon>
    </lineage>
</organism>
<keyword evidence="10" id="KW-0961">Cell wall biogenesis/degradation</keyword>
<evidence type="ECO:0000256" key="3">
    <source>
        <dbReference type="ARBA" id="ARBA00006880"/>
    </source>
</evidence>
<comment type="similarity">
    <text evidence="4">In the C-terminal section; belongs to the glycosyl hydrolase 73 family.</text>
</comment>
<dbReference type="NCBIfam" id="TIGR02541">
    <property type="entry name" value="flagell_FlgJ"/>
    <property type="match status" value="1"/>
</dbReference>
<keyword evidence="6" id="KW-0574">Periplasm</keyword>
<dbReference type="FunFam" id="2.10.70.40:FF:000001">
    <property type="entry name" value="Flagellar assembly peptidoglycan hydrolase FlgJ"/>
    <property type="match status" value="1"/>
</dbReference>
<evidence type="ECO:0000256" key="1">
    <source>
        <dbReference type="ARBA" id="ARBA00002954"/>
    </source>
</evidence>
<evidence type="ECO:0000256" key="2">
    <source>
        <dbReference type="ARBA" id="ARBA00004418"/>
    </source>
</evidence>
<dbReference type="GO" id="GO:0071555">
    <property type="term" value="P:cell wall organization"/>
    <property type="evidence" value="ECO:0007669"/>
    <property type="project" value="UniProtKB-KW"/>
</dbReference>
<evidence type="ECO:0000256" key="10">
    <source>
        <dbReference type="ARBA" id="ARBA00023316"/>
    </source>
</evidence>
<keyword evidence="13" id="KW-0969">Cilium</keyword>
<comment type="similarity">
    <text evidence="3">In the N-terminal section; belongs to the FlgJ family.</text>
</comment>
<evidence type="ECO:0000256" key="6">
    <source>
        <dbReference type="ARBA" id="ARBA00022764"/>
    </source>
</evidence>
<sequence length="362" mass="39649">MDKLGTNILNNSQNDSVFDLQSLDKLRSAAQKDPTAALQQVASQFEAMFMQMLMKQMRQGIEAFESDSPMNNQRVKQYTQMYDQQMSSDLSSSGALGLADVIVAQLDPSRQGDQNGASLRQSANLPPIPLEKTFNLLEQSTLGTNPALSLPISTNTEKSLTLNGELASKVPTINETNAFVAPARPSTEETAKGQTIIKRQNFASPKEFVEMLYPVAEKLAKQSGVSPLAIIAQAALETGWGKKVIANKDGSSSHNLFGIKADSRWKGDSSVVNTLEYRQGVAAQEKAAFRSYESLEESVSDYLKFIQGPRYTRAREVSADGAKYAIELQRAGYATDPNYANKIISIMNSKHLAQHREQAGEL</sequence>
<keyword evidence="9" id="KW-0326">Glycosidase</keyword>
<dbReference type="InterPro" id="IPR051056">
    <property type="entry name" value="Glycosyl_Hydrolase_73"/>
</dbReference>
<dbReference type="GO" id="GO:0044780">
    <property type="term" value="P:bacterial-type flagellum assembly"/>
    <property type="evidence" value="ECO:0007669"/>
    <property type="project" value="InterPro"/>
</dbReference>
<dbReference type="Gene3D" id="2.10.70.40">
    <property type="entry name" value="peptidoglycan hydrolase"/>
    <property type="match status" value="1"/>
</dbReference>